<reference evidence="1" key="2">
    <citation type="submission" date="2015-07" db="EMBL/GenBank/DDBJ databases">
        <title>Plasmids, circular viruses and viroids from rat gut.</title>
        <authorList>
            <person name="Jorgensen T.J."/>
            <person name="Hansen M.A."/>
            <person name="Xu Z."/>
            <person name="Tabak M.A."/>
            <person name="Sorensen S.J."/>
            <person name="Hansen L.H."/>
        </authorList>
    </citation>
    <scope>NUCLEOTIDE SEQUENCE</scope>
    <source>
        <strain evidence="1">RGFK1319</strain>
    </source>
</reference>
<evidence type="ECO:0000313" key="1">
    <source>
        <dbReference type="EMBL" id="CRY96881.1"/>
    </source>
</evidence>
<dbReference type="EMBL" id="LN853885">
    <property type="protein sequence ID" value="CRY96881.1"/>
    <property type="molecule type" value="Genomic_DNA"/>
</dbReference>
<proteinExistence type="predicted"/>
<organism evidence="1">
    <name type="scientific">uncultured prokaryote</name>
    <dbReference type="NCBI Taxonomy" id="198431"/>
    <lineage>
        <taxon>unclassified sequences</taxon>
        <taxon>environmental samples</taxon>
    </lineage>
</organism>
<name>A0A0H5Q4D1_9ZZZZ</name>
<reference evidence="1" key="1">
    <citation type="submission" date="2015-06" db="EMBL/GenBank/DDBJ databases">
        <authorList>
            <person name="Joergensen T."/>
        </authorList>
    </citation>
    <scope>NUCLEOTIDE SEQUENCE</scope>
    <source>
        <strain evidence="1">RGFK1319</strain>
    </source>
</reference>
<protein>
    <submittedName>
        <fullName evidence="1">Uncharacterized protein</fullName>
    </submittedName>
</protein>
<sequence length="136" mass="13954">MSQGSFVGSKYQSDTGDTHFIKVQPETIAATLGGTANAAPTGDIDSVFAAEVNRGARAYGLRPRKVTIAFEDDVPEGYRPYTSISIPVLEPTVFSGIAIRDAVTYAGGTGIVSSKTGENILPGEAVLEAGSGGSAN</sequence>
<accession>A0A0H5Q4D1</accession>
<dbReference type="AlphaFoldDB" id="A0A0H5Q4D1"/>